<dbReference type="GO" id="GO:0005524">
    <property type="term" value="F:ATP binding"/>
    <property type="evidence" value="ECO:0007669"/>
    <property type="project" value="UniProtKB-UniRule"/>
</dbReference>
<dbReference type="Gene3D" id="3.40.50.300">
    <property type="entry name" value="P-loop containing nucleotide triphosphate hydrolases"/>
    <property type="match status" value="1"/>
</dbReference>
<feature type="binding site" evidence="5">
    <location>
        <begin position="33"/>
        <end position="40"/>
    </location>
    <ligand>
        <name>ATP</name>
        <dbReference type="ChEBI" id="CHEBI:30616"/>
    </ligand>
</feature>
<keyword evidence="3 5" id="KW-0347">Helicase</keyword>
<dbReference type="GO" id="GO:0016787">
    <property type="term" value="F:hydrolase activity"/>
    <property type="evidence" value="ECO:0007669"/>
    <property type="project" value="UniProtKB-UniRule"/>
</dbReference>
<dbReference type="AlphaFoldDB" id="A0A2T0W599"/>
<dbReference type="PROSITE" id="PS51198">
    <property type="entry name" value="UVRD_HELICASE_ATP_BIND"/>
    <property type="match status" value="1"/>
</dbReference>
<evidence type="ECO:0000256" key="5">
    <source>
        <dbReference type="PROSITE-ProRule" id="PRU00560"/>
    </source>
</evidence>
<keyword evidence="2 5" id="KW-0378">Hydrolase</keyword>
<proteinExistence type="predicted"/>
<protein>
    <submittedName>
        <fullName evidence="7">AAA domain-containing protein</fullName>
    </submittedName>
</protein>
<dbReference type="InterPro" id="IPR014016">
    <property type="entry name" value="UvrD-like_ATP-bd"/>
</dbReference>
<dbReference type="InterPro" id="IPR000212">
    <property type="entry name" value="DNA_helicase_UvrD/REP"/>
</dbReference>
<dbReference type="OrthoDB" id="384988at2"/>
<evidence type="ECO:0000259" key="6">
    <source>
        <dbReference type="PROSITE" id="PS51198"/>
    </source>
</evidence>
<comment type="caution">
    <text evidence="7">The sequence shown here is derived from an EMBL/GenBank/DDBJ whole genome shotgun (WGS) entry which is preliminary data.</text>
</comment>
<organism evidence="7 8">
    <name type="scientific">Yoonia maritima</name>
    <dbReference type="NCBI Taxonomy" id="1435347"/>
    <lineage>
        <taxon>Bacteria</taxon>
        <taxon>Pseudomonadati</taxon>
        <taxon>Pseudomonadota</taxon>
        <taxon>Alphaproteobacteria</taxon>
        <taxon>Rhodobacterales</taxon>
        <taxon>Paracoccaceae</taxon>
        <taxon>Yoonia</taxon>
    </lineage>
</organism>
<keyword evidence="4 5" id="KW-0067">ATP-binding</keyword>
<dbReference type="Pfam" id="PF00580">
    <property type="entry name" value="UvrD-helicase"/>
    <property type="match status" value="1"/>
</dbReference>
<name>A0A2T0W599_9RHOB</name>
<dbReference type="SUPFAM" id="SSF52540">
    <property type="entry name" value="P-loop containing nucleoside triphosphate hydrolases"/>
    <property type="match status" value="1"/>
</dbReference>
<keyword evidence="8" id="KW-1185">Reference proteome</keyword>
<dbReference type="Gene3D" id="1.10.10.160">
    <property type="match status" value="1"/>
</dbReference>
<dbReference type="InterPro" id="IPR013986">
    <property type="entry name" value="DExx_box_DNA_helicase_dom_sf"/>
</dbReference>
<dbReference type="GO" id="GO:0043138">
    <property type="term" value="F:3'-5' DNA helicase activity"/>
    <property type="evidence" value="ECO:0007669"/>
    <property type="project" value="TreeGrafter"/>
</dbReference>
<dbReference type="GO" id="GO:0003677">
    <property type="term" value="F:DNA binding"/>
    <property type="evidence" value="ECO:0007669"/>
    <property type="project" value="InterPro"/>
</dbReference>
<accession>A0A2T0W599</accession>
<dbReference type="GO" id="GO:0005829">
    <property type="term" value="C:cytosol"/>
    <property type="evidence" value="ECO:0007669"/>
    <property type="project" value="TreeGrafter"/>
</dbReference>
<dbReference type="GO" id="GO:0000725">
    <property type="term" value="P:recombinational repair"/>
    <property type="evidence" value="ECO:0007669"/>
    <property type="project" value="TreeGrafter"/>
</dbReference>
<dbReference type="PANTHER" id="PTHR11070">
    <property type="entry name" value="UVRD / RECB / PCRA DNA HELICASE FAMILY MEMBER"/>
    <property type="match status" value="1"/>
</dbReference>
<dbReference type="InterPro" id="IPR027417">
    <property type="entry name" value="P-loop_NTPase"/>
</dbReference>
<evidence type="ECO:0000256" key="4">
    <source>
        <dbReference type="ARBA" id="ARBA00022840"/>
    </source>
</evidence>
<evidence type="ECO:0000256" key="2">
    <source>
        <dbReference type="ARBA" id="ARBA00022801"/>
    </source>
</evidence>
<sequence>MTGRALRKRTSGTGARFLALRSDKRSGTFDVSACPGSGKTTLVVAKLAIMARKWPHRTSGICVLSHTNVAREEIQSRLGHTPVGHRLLGFPHFIDTIHTFANRFLALPYLQSNGYPSPLIDDDVAKAFRWNHLKGKERSGLEYYLQKNDLGIDAVTFASTDLSPVVFHRGKIKPFPSGPNSDSYKKAHRIIKTSAEAGRFRYEEMFVWAEHLLQTYPDISATLSHRFPLVLMDEMQDTSLRQAALLHSIFNRGAAVSGIQRVGDPNQEIFETGQDQNTADPFPDKVEDRTMTIASSRRFGKPIADLANPHAVIPIGDGGLRGNGPGKAPDQVDHGQNLIIIFPDNDCSKVLEAFGAHLLQTFDDDTLAFGDCFAIGGVHRPTTENIPPGHNKYPRSVEHYWADYSAENAKMDRHPKTLSGYLHQAQEIVRSGHEIGPAVNGFAAGMQRLVRNIGRPNAELESRRKHKAIRTVLEGTPDLLTQYDEFARSYITKISPITADLWAEQKGLLLTIAASLCEGTSDTGLCADFMAWEEPPILPQLQNDGVEKPDNTCVITADDRHVSIRLGSIHQAKGQTHFATLLLSTFQNHHSSEKIVDWLCGDKSSGAGEGPQNLSRLKGTYVALTRPTHLVGVAVRHSAIVENEHAILGKLQAQGWHVTNLCV</sequence>
<evidence type="ECO:0000256" key="1">
    <source>
        <dbReference type="ARBA" id="ARBA00022741"/>
    </source>
</evidence>
<feature type="domain" description="UvrD-like helicase ATP-binding" evidence="6">
    <location>
        <begin position="12"/>
        <end position="300"/>
    </location>
</feature>
<gene>
    <name evidence="7" type="ORF">CLV80_101426</name>
</gene>
<evidence type="ECO:0000313" key="8">
    <source>
        <dbReference type="Proteomes" id="UP000238007"/>
    </source>
</evidence>
<dbReference type="EMBL" id="PVTP01000001">
    <property type="protein sequence ID" value="PRY80571.1"/>
    <property type="molecule type" value="Genomic_DNA"/>
</dbReference>
<evidence type="ECO:0000256" key="3">
    <source>
        <dbReference type="ARBA" id="ARBA00022806"/>
    </source>
</evidence>
<dbReference type="Proteomes" id="UP000238007">
    <property type="component" value="Unassembled WGS sequence"/>
</dbReference>
<reference evidence="7 8" key="1">
    <citation type="submission" date="2018-03" db="EMBL/GenBank/DDBJ databases">
        <title>Genomic Encyclopedia of Archaeal and Bacterial Type Strains, Phase II (KMG-II): from individual species to whole genera.</title>
        <authorList>
            <person name="Goeker M."/>
        </authorList>
    </citation>
    <scope>NUCLEOTIDE SEQUENCE [LARGE SCALE GENOMIC DNA]</scope>
    <source>
        <strain evidence="7 8">DSM 101533</strain>
    </source>
</reference>
<keyword evidence="1 5" id="KW-0547">Nucleotide-binding</keyword>
<evidence type="ECO:0000313" key="7">
    <source>
        <dbReference type="EMBL" id="PRY80571.1"/>
    </source>
</evidence>
<dbReference type="PANTHER" id="PTHR11070:SF3">
    <property type="entry name" value="DNA 3'-5' HELICASE"/>
    <property type="match status" value="1"/>
</dbReference>